<dbReference type="PANTHER" id="PTHR46193:SF10">
    <property type="entry name" value="6-PHOSPHOGLUCONATE PHOSPHATASE"/>
    <property type="match status" value="1"/>
</dbReference>
<dbReference type="Gene3D" id="3.40.50.1000">
    <property type="entry name" value="HAD superfamily/HAD-like"/>
    <property type="match status" value="1"/>
</dbReference>
<dbReference type="InterPro" id="IPR006439">
    <property type="entry name" value="HAD-SF_hydro_IA"/>
</dbReference>
<evidence type="ECO:0000256" key="1">
    <source>
        <dbReference type="ARBA" id="ARBA00001946"/>
    </source>
</evidence>
<evidence type="ECO:0000256" key="4">
    <source>
        <dbReference type="ARBA" id="ARBA00022842"/>
    </source>
</evidence>
<organism evidence="5 6">
    <name type="scientific">Pseudaquabacterium terrae</name>
    <dbReference type="NCBI Taxonomy" id="2732868"/>
    <lineage>
        <taxon>Bacteria</taxon>
        <taxon>Pseudomonadati</taxon>
        <taxon>Pseudomonadota</taxon>
        <taxon>Betaproteobacteria</taxon>
        <taxon>Burkholderiales</taxon>
        <taxon>Sphaerotilaceae</taxon>
        <taxon>Pseudaquabacterium</taxon>
    </lineage>
</organism>
<name>A0ABX2EU63_9BURK</name>
<dbReference type="GO" id="GO:0016787">
    <property type="term" value="F:hydrolase activity"/>
    <property type="evidence" value="ECO:0007669"/>
    <property type="project" value="UniProtKB-KW"/>
</dbReference>
<evidence type="ECO:0000313" key="5">
    <source>
        <dbReference type="EMBL" id="NRF72074.1"/>
    </source>
</evidence>
<dbReference type="Pfam" id="PF00702">
    <property type="entry name" value="Hydrolase"/>
    <property type="match status" value="1"/>
</dbReference>
<dbReference type="NCBIfam" id="TIGR01509">
    <property type="entry name" value="HAD-SF-IA-v3"/>
    <property type="match status" value="1"/>
</dbReference>
<dbReference type="InterPro" id="IPR023214">
    <property type="entry name" value="HAD_sf"/>
</dbReference>
<dbReference type="InterPro" id="IPR036412">
    <property type="entry name" value="HAD-like_sf"/>
</dbReference>
<sequence length="238" mass="25769">MWPTHPRPDLLLVCDCDGVLIESEAVVGDVLVDELQRCWPGADVRPVVTPLLGRRIVEVLQITASMVGKPLPADAIQAIRRRALDAAIRAPMVDGIHEALSQIPLHKACASNSVFSYVTEVLRRTGLSGTFGDRVFTGDMVSRPKPAPDVYLLAARSSKVAPSRCLVIEDSVAGASAALAAGMTVFAYAGLAHDHQVQGLRLREAGVHQTFHDMKQLPDLVQRWVKEVGAVPMKRSIE</sequence>
<gene>
    <name evidence="5" type="ORF">HLB44_34330</name>
</gene>
<dbReference type="RefSeq" id="WP_173134610.1">
    <property type="nucleotide sequence ID" value="NZ_JABRWJ010000017.1"/>
</dbReference>
<evidence type="ECO:0000313" key="6">
    <source>
        <dbReference type="Proteomes" id="UP000737171"/>
    </source>
</evidence>
<comment type="similarity">
    <text evidence="2">Belongs to the HAD-like hydrolase superfamily. CbbY/CbbZ/Gph/YieH family.</text>
</comment>
<accession>A0ABX2EU63</accession>
<reference evidence="5 6" key="1">
    <citation type="submission" date="2020-05" db="EMBL/GenBank/DDBJ databases">
        <title>Aquincola sp. isolate from soil.</title>
        <authorList>
            <person name="Han J."/>
            <person name="Kim D.-U."/>
        </authorList>
    </citation>
    <scope>NUCLEOTIDE SEQUENCE [LARGE SCALE GENOMIC DNA]</scope>
    <source>
        <strain evidence="5 6">S2</strain>
    </source>
</reference>
<dbReference type="SFLD" id="SFLDS00003">
    <property type="entry name" value="Haloacid_Dehalogenase"/>
    <property type="match status" value="1"/>
</dbReference>
<evidence type="ECO:0000256" key="3">
    <source>
        <dbReference type="ARBA" id="ARBA00022723"/>
    </source>
</evidence>
<keyword evidence="5" id="KW-0378">Hydrolase</keyword>
<dbReference type="Proteomes" id="UP000737171">
    <property type="component" value="Unassembled WGS sequence"/>
</dbReference>
<protein>
    <submittedName>
        <fullName evidence="5">HAD-IA family hydrolase</fullName>
    </submittedName>
</protein>
<keyword evidence="6" id="KW-1185">Reference proteome</keyword>
<dbReference type="InterPro" id="IPR023198">
    <property type="entry name" value="PGP-like_dom2"/>
</dbReference>
<evidence type="ECO:0000256" key="2">
    <source>
        <dbReference type="ARBA" id="ARBA00006171"/>
    </source>
</evidence>
<comment type="caution">
    <text evidence="5">The sequence shown here is derived from an EMBL/GenBank/DDBJ whole genome shotgun (WGS) entry which is preliminary data.</text>
</comment>
<dbReference type="PANTHER" id="PTHR46193">
    <property type="entry name" value="6-PHOSPHOGLUCONATE PHOSPHATASE"/>
    <property type="match status" value="1"/>
</dbReference>
<keyword evidence="3" id="KW-0479">Metal-binding</keyword>
<dbReference type="EMBL" id="JABRWJ010000017">
    <property type="protein sequence ID" value="NRF72074.1"/>
    <property type="molecule type" value="Genomic_DNA"/>
</dbReference>
<dbReference type="InterPro" id="IPR051600">
    <property type="entry name" value="Beta-PGM-like"/>
</dbReference>
<dbReference type="SFLD" id="SFLDG01129">
    <property type="entry name" value="C1.5:_HAD__Beta-PGM__Phosphata"/>
    <property type="match status" value="1"/>
</dbReference>
<comment type="cofactor">
    <cofactor evidence="1">
        <name>Mg(2+)</name>
        <dbReference type="ChEBI" id="CHEBI:18420"/>
    </cofactor>
</comment>
<dbReference type="Gene3D" id="1.10.150.240">
    <property type="entry name" value="Putative phosphatase, domain 2"/>
    <property type="match status" value="1"/>
</dbReference>
<dbReference type="SUPFAM" id="SSF56784">
    <property type="entry name" value="HAD-like"/>
    <property type="match status" value="1"/>
</dbReference>
<keyword evidence="4" id="KW-0460">Magnesium</keyword>
<proteinExistence type="inferred from homology"/>